<organism evidence="2 3">
    <name type="scientific">Cryptosporangium minutisporangium</name>
    <dbReference type="NCBI Taxonomy" id="113569"/>
    <lineage>
        <taxon>Bacteria</taxon>
        <taxon>Bacillati</taxon>
        <taxon>Actinomycetota</taxon>
        <taxon>Actinomycetes</taxon>
        <taxon>Cryptosporangiales</taxon>
        <taxon>Cryptosporangiaceae</taxon>
        <taxon>Cryptosporangium</taxon>
    </lineage>
</organism>
<reference evidence="3" key="1">
    <citation type="journal article" date="2019" name="Int. J. Syst. Evol. Microbiol.">
        <title>The Global Catalogue of Microorganisms (GCM) 10K type strain sequencing project: providing services to taxonomists for standard genome sequencing and annotation.</title>
        <authorList>
            <consortium name="The Broad Institute Genomics Platform"/>
            <consortium name="The Broad Institute Genome Sequencing Center for Infectious Disease"/>
            <person name="Wu L."/>
            <person name="Ma J."/>
        </authorList>
    </citation>
    <scope>NUCLEOTIDE SEQUENCE [LARGE SCALE GENOMIC DNA]</scope>
    <source>
        <strain evidence="3">JCM 9458</strain>
    </source>
</reference>
<feature type="region of interest" description="Disordered" evidence="1">
    <location>
        <begin position="67"/>
        <end position="111"/>
    </location>
</feature>
<sequence length="111" mass="12187">MSVRERGAGQSAGGGSTQLDPDLAQVRRALVELERAVGHLKAHHTETLGVRRLVSDVRRLIEDLDEIGDLPPAPAADDSERRLHYVSDTPYPPDLWRDCDDEGLGGRGRHS</sequence>
<name>A0ABP6SVI1_9ACTN</name>
<evidence type="ECO:0000256" key="1">
    <source>
        <dbReference type="SAM" id="MobiDB-lite"/>
    </source>
</evidence>
<protein>
    <submittedName>
        <fullName evidence="2">Uncharacterized protein</fullName>
    </submittedName>
</protein>
<dbReference type="Proteomes" id="UP001501676">
    <property type="component" value="Unassembled WGS sequence"/>
</dbReference>
<proteinExistence type="predicted"/>
<dbReference type="RefSeq" id="WP_345727853.1">
    <property type="nucleotide sequence ID" value="NZ_BAAAYN010000012.1"/>
</dbReference>
<accession>A0ABP6SVI1</accession>
<comment type="caution">
    <text evidence="2">The sequence shown here is derived from an EMBL/GenBank/DDBJ whole genome shotgun (WGS) entry which is preliminary data.</text>
</comment>
<evidence type="ECO:0000313" key="2">
    <source>
        <dbReference type="EMBL" id="GAA3385908.1"/>
    </source>
</evidence>
<dbReference type="EMBL" id="BAAAYN010000012">
    <property type="protein sequence ID" value="GAA3385908.1"/>
    <property type="molecule type" value="Genomic_DNA"/>
</dbReference>
<evidence type="ECO:0000313" key="3">
    <source>
        <dbReference type="Proteomes" id="UP001501676"/>
    </source>
</evidence>
<keyword evidence="3" id="KW-1185">Reference proteome</keyword>
<feature type="region of interest" description="Disordered" evidence="1">
    <location>
        <begin position="1"/>
        <end position="21"/>
    </location>
</feature>
<gene>
    <name evidence="2" type="ORF">GCM10020369_21270</name>
</gene>